<evidence type="ECO:0000259" key="4">
    <source>
        <dbReference type="Pfam" id="PF00294"/>
    </source>
</evidence>
<reference evidence="5" key="1">
    <citation type="submission" date="2024-02" db="EMBL/GenBank/DDBJ databases">
        <authorList>
            <consortium name="ELIXIR-Norway"/>
            <consortium name="Elixir Norway"/>
        </authorList>
    </citation>
    <scope>NUCLEOTIDE SEQUENCE</scope>
</reference>
<evidence type="ECO:0000256" key="1">
    <source>
        <dbReference type="ARBA" id="ARBA00010688"/>
    </source>
</evidence>
<organism evidence="5 6">
    <name type="scientific">Sphagnum troendelagicum</name>
    <dbReference type="NCBI Taxonomy" id="128251"/>
    <lineage>
        <taxon>Eukaryota</taxon>
        <taxon>Viridiplantae</taxon>
        <taxon>Streptophyta</taxon>
        <taxon>Embryophyta</taxon>
        <taxon>Bryophyta</taxon>
        <taxon>Sphagnophytina</taxon>
        <taxon>Sphagnopsida</taxon>
        <taxon>Sphagnales</taxon>
        <taxon>Sphagnaceae</taxon>
        <taxon>Sphagnum</taxon>
    </lineage>
</organism>
<keyword evidence="3" id="KW-0418">Kinase</keyword>
<proteinExistence type="inferred from homology"/>
<dbReference type="SUPFAM" id="SSF53613">
    <property type="entry name" value="Ribokinase-like"/>
    <property type="match status" value="1"/>
</dbReference>
<dbReference type="InterPro" id="IPR029056">
    <property type="entry name" value="Ribokinase-like"/>
</dbReference>
<name>A0ABP0U7T1_9BRYO</name>
<dbReference type="PANTHER" id="PTHR43320:SF3">
    <property type="entry name" value="CARBOHYDRATE KINASE PFKB DOMAIN-CONTAINING PROTEIN"/>
    <property type="match status" value="1"/>
</dbReference>
<feature type="domain" description="Carbohydrate kinase PfkB" evidence="4">
    <location>
        <begin position="222"/>
        <end position="498"/>
    </location>
</feature>
<dbReference type="PANTHER" id="PTHR43320">
    <property type="entry name" value="SUGAR KINASE"/>
    <property type="match status" value="1"/>
</dbReference>
<evidence type="ECO:0000313" key="6">
    <source>
        <dbReference type="Proteomes" id="UP001497512"/>
    </source>
</evidence>
<evidence type="ECO:0000313" key="5">
    <source>
        <dbReference type="EMBL" id="CAK9215077.1"/>
    </source>
</evidence>
<keyword evidence="6" id="KW-1185">Reference proteome</keyword>
<dbReference type="InterPro" id="IPR011611">
    <property type="entry name" value="PfkB_dom"/>
</dbReference>
<dbReference type="Proteomes" id="UP001497512">
    <property type="component" value="Chromosome 2"/>
</dbReference>
<dbReference type="EMBL" id="OZ019894">
    <property type="protein sequence ID" value="CAK9215077.1"/>
    <property type="molecule type" value="Genomic_DNA"/>
</dbReference>
<dbReference type="CDD" id="cd01168">
    <property type="entry name" value="adenosine_kinase"/>
    <property type="match status" value="1"/>
</dbReference>
<sequence>MAAIASLTYTTTTTSSYSLWSSSSSSSSSSIVVQSGNRYGDGGIVGWFQQQVLVSRSLRVTYCASASLTRATECEKRFWRARKSSARGGGGGGQRFLEQGEGSGWQGALLFATTPKKLLACGCEGEKWRRRRRQSVLNCCCDKGSENAAIQASADLPQTAEQPYGIPERRIPDCWDVVGLGQAMVDFSGTVGDDFLEQLGLVKGIRKVVNHEERGKVLRALDGRSYKLSAGGSLSNTLVALARLGTASTQSRTLNVAMTGSVGSDALGDFYRTKLLRAGVHFLSQPVVDGTTGTVIVLTTPDAQRTMLSYQGMSSVVNYDTNLAGSIAGSRFLVVEGYLWEIPQTIEAIAQACEAARQQGVLVALTASDVSCITRHRQQFWDVMCESADIIFTNSDEARALCGFGKSTSPELAAKHLSQFCPLVSVTDGPWGSYIGLKGEIVYVPPAPCVPVDTCGAGDAYAAGIFYGLIQGVPDLKGMGNLAARVAATVVGQQGTRLREEDALELAESVDSVSTFLDSRILELIGFKGNVEKISNV</sequence>
<dbReference type="Gene3D" id="3.40.1190.20">
    <property type="match status" value="1"/>
</dbReference>
<keyword evidence="2" id="KW-0808">Transferase</keyword>
<comment type="similarity">
    <text evidence="1">Belongs to the carbohydrate kinase PfkB family.</text>
</comment>
<dbReference type="InterPro" id="IPR052700">
    <property type="entry name" value="Carb_kinase_PfkB-like"/>
</dbReference>
<dbReference type="Pfam" id="PF00294">
    <property type="entry name" value="PfkB"/>
    <property type="match status" value="1"/>
</dbReference>
<gene>
    <name evidence="5" type="ORF">CSSPTR1EN2_LOCUS12551</name>
</gene>
<evidence type="ECO:0000256" key="3">
    <source>
        <dbReference type="ARBA" id="ARBA00022777"/>
    </source>
</evidence>
<protein>
    <recommendedName>
        <fullName evidence="4">Carbohydrate kinase PfkB domain-containing protein</fullName>
    </recommendedName>
</protein>
<evidence type="ECO:0000256" key="2">
    <source>
        <dbReference type="ARBA" id="ARBA00022679"/>
    </source>
</evidence>
<accession>A0ABP0U7T1</accession>